<proteinExistence type="predicted"/>
<dbReference type="EMBL" id="RQZF01000001">
    <property type="protein sequence ID" value="RRC96305.1"/>
    <property type="molecule type" value="Genomic_DNA"/>
</dbReference>
<name>A0A3P1SHQ8_9ACTO</name>
<dbReference type="Pfam" id="PF10722">
    <property type="entry name" value="YbjN"/>
    <property type="match status" value="1"/>
</dbReference>
<comment type="caution">
    <text evidence="1">The sequence shown here is derived from an EMBL/GenBank/DDBJ whole genome shotgun (WGS) entry which is preliminary data.</text>
</comment>
<evidence type="ECO:0000313" key="2">
    <source>
        <dbReference type="Proteomes" id="UP000280444"/>
    </source>
</evidence>
<keyword evidence="2" id="KW-1185">Reference proteome</keyword>
<dbReference type="OrthoDB" id="3256964at2"/>
<dbReference type="Proteomes" id="UP000280444">
    <property type="component" value="Unassembled WGS sequence"/>
</dbReference>
<dbReference type="InterPro" id="IPR019660">
    <property type="entry name" value="Put_sensory_transdc_reg_YbjN"/>
</dbReference>
<sequence length="157" mass="18363">MAWFSRNAETTASDPILPLTQERIVDIFNDEEWHYIIDDDGDLGGRWGDVIIYFIILGQQKEMLQIVGRMSTPIDEANHDDAMIFIEDWHRDHFWPKAYTVFDDQGMMRVCAEVNIDHEPGVTKAQLRQHVRCAVGTQMQFFEALRERFGMPPMDEE</sequence>
<reference evidence="1 2" key="1">
    <citation type="submission" date="2018-11" db="EMBL/GenBank/DDBJ databases">
        <title>Genomes From Bacteria Associated with the Canine Oral Cavity: a Test Case for Automated Genome-Based Taxonomic Assignment.</title>
        <authorList>
            <person name="Coil D.A."/>
            <person name="Jospin G."/>
            <person name="Darling A.E."/>
            <person name="Wallis C."/>
            <person name="Davis I.J."/>
            <person name="Harris S."/>
            <person name="Eisen J.A."/>
            <person name="Holcombe L.J."/>
            <person name="O'Flynn C."/>
        </authorList>
    </citation>
    <scope>NUCLEOTIDE SEQUENCE [LARGE SCALE GENOMIC DNA]</scope>
    <source>
        <strain evidence="1 2">OH770</strain>
    </source>
</reference>
<evidence type="ECO:0000313" key="1">
    <source>
        <dbReference type="EMBL" id="RRC96305.1"/>
    </source>
</evidence>
<organism evidence="1 2">
    <name type="scientific">Schaalia canis</name>
    <dbReference type="NCBI Taxonomy" id="100469"/>
    <lineage>
        <taxon>Bacteria</taxon>
        <taxon>Bacillati</taxon>
        <taxon>Actinomycetota</taxon>
        <taxon>Actinomycetes</taxon>
        <taxon>Actinomycetales</taxon>
        <taxon>Actinomycetaceae</taxon>
        <taxon>Schaalia</taxon>
    </lineage>
</organism>
<gene>
    <name evidence="1" type="ORF">EII11_01235</name>
</gene>
<dbReference type="RefSeq" id="WP_124867758.1">
    <property type="nucleotide sequence ID" value="NZ_RQZF01000001.1"/>
</dbReference>
<accession>A0A3P1SHQ8</accession>
<dbReference type="AlphaFoldDB" id="A0A3P1SHQ8"/>
<protein>
    <submittedName>
        <fullName evidence="1">YbjN domain-containing protein</fullName>
    </submittedName>
</protein>